<reference evidence="3" key="1">
    <citation type="submission" date="2016-06" db="UniProtKB">
        <authorList>
            <consortium name="WormBaseParasite"/>
        </authorList>
    </citation>
    <scope>IDENTIFICATION</scope>
</reference>
<sequence>MYPRMYAGRRVEAVQHCGGIRPLRLTKSSCVVIRYRTESGHPADVLSLKGLTLTHSLSMHLVSF</sequence>
<evidence type="ECO:0000313" key="3">
    <source>
        <dbReference type="WBParaSite" id="GPUH_0000347501-mRNA-1"/>
    </source>
</evidence>
<evidence type="ECO:0000313" key="2">
    <source>
        <dbReference type="Proteomes" id="UP000271098"/>
    </source>
</evidence>
<dbReference type="AlphaFoldDB" id="A0A183D428"/>
<dbReference type="EMBL" id="UYRT01005969">
    <property type="protein sequence ID" value="VDK39715.1"/>
    <property type="molecule type" value="Genomic_DNA"/>
</dbReference>
<accession>A0A183D428</accession>
<dbReference type="WBParaSite" id="GPUH_0000347501-mRNA-1">
    <property type="protein sequence ID" value="GPUH_0000347501-mRNA-1"/>
    <property type="gene ID" value="GPUH_0000347501"/>
</dbReference>
<protein>
    <submittedName>
        <fullName evidence="1 3">Uncharacterized protein</fullName>
    </submittedName>
</protein>
<name>A0A183D428_9BILA</name>
<reference evidence="1 2" key="2">
    <citation type="submission" date="2018-11" db="EMBL/GenBank/DDBJ databases">
        <authorList>
            <consortium name="Pathogen Informatics"/>
        </authorList>
    </citation>
    <scope>NUCLEOTIDE SEQUENCE [LARGE SCALE GENOMIC DNA]</scope>
</reference>
<gene>
    <name evidence="1" type="ORF">GPUH_LOCUS3469</name>
</gene>
<dbReference type="Proteomes" id="UP000271098">
    <property type="component" value="Unassembled WGS sequence"/>
</dbReference>
<proteinExistence type="predicted"/>
<evidence type="ECO:0000313" key="1">
    <source>
        <dbReference type="EMBL" id="VDK39715.1"/>
    </source>
</evidence>
<organism evidence="3">
    <name type="scientific">Gongylonema pulchrum</name>
    <dbReference type="NCBI Taxonomy" id="637853"/>
    <lineage>
        <taxon>Eukaryota</taxon>
        <taxon>Metazoa</taxon>
        <taxon>Ecdysozoa</taxon>
        <taxon>Nematoda</taxon>
        <taxon>Chromadorea</taxon>
        <taxon>Rhabditida</taxon>
        <taxon>Spirurina</taxon>
        <taxon>Spiruromorpha</taxon>
        <taxon>Spiruroidea</taxon>
        <taxon>Gongylonematidae</taxon>
        <taxon>Gongylonema</taxon>
    </lineage>
</organism>
<keyword evidence="2" id="KW-1185">Reference proteome</keyword>